<organism evidence="1 2">
    <name type="scientific">Avena sativa</name>
    <name type="common">Oat</name>
    <dbReference type="NCBI Taxonomy" id="4498"/>
    <lineage>
        <taxon>Eukaryota</taxon>
        <taxon>Viridiplantae</taxon>
        <taxon>Streptophyta</taxon>
        <taxon>Embryophyta</taxon>
        <taxon>Tracheophyta</taxon>
        <taxon>Spermatophyta</taxon>
        <taxon>Magnoliopsida</taxon>
        <taxon>Liliopsida</taxon>
        <taxon>Poales</taxon>
        <taxon>Poaceae</taxon>
        <taxon>BOP clade</taxon>
        <taxon>Pooideae</taxon>
        <taxon>Poodae</taxon>
        <taxon>Poeae</taxon>
        <taxon>Poeae Chloroplast Group 1 (Aveneae type)</taxon>
        <taxon>Aveninae</taxon>
        <taxon>Avena</taxon>
    </lineage>
</organism>
<sequence>MSDEGGVTAAAAAVAAAPLDNDDLFEEILLRFSPLPSSLPRASVVSKRWKGFATAPSFHRRFLAHHRNPPILGVFEKLGGKLVFTSVLDPPDRIPRGRFTLRVGDEFNPWTLLGCRHGHVPILIQRFPLMILFDPISADCRVVAIPPGFNPRPSFPPDFGMDECIVSGAVLCGAGHREGHVHGDCHMSPFKVAVVGTFCGGQHPAIASLYSSETGIWEDRVSTAEPCAGIVSCLASTLVGNVLYWWLDECEDGILEFDLDMQTLAVVERPTFAGIRSSCIRIIRAEGGGLGIAVLSYPSFQMWGRKVSSDGVATWILQKTVNMHEIIGLPSGTETRDEAIVGYSEEADALFISVSSNSEHYSFIVQLESMQSRRLNRTLLANSYHPFANFYTPGTAEE</sequence>
<name>A0ACD5V7K6_AVESA</name>
<evidence type="ECO:0000313" key="2">
    <source>
        <dbReference type="Proteomes" id="UP001732700"/>
    </source>
</evidence>
<reference evidence="1" key="2">
    <citation type="submission" date="2025-09" db="UniProtKB">
        <authorList>
            <consortium name="EnsemblPlants"/>
        </authorList>
    </citation>
    <scope>IDENTIFICATION</scope>
</reference>
<protein>
    <submittedName>
        <fullName evidence="1">Uncharacterized protein</fullName>
    </submittedName>
</protein>
<accession>A0ACD5V7K6</accession>
<keyword evidence="2" id="KW-1185">Reference proteome</keyword>
<dbReference type="EnsemblPlants" id="AVESA.00010b.r2.2DG0394570.2">
    <property type="protein sequence ID" value="AVESA.00010b.r2.2DG0394570.2.CDS"/>
    <property type="gene ID" value="AVESA.00010b.r2.2DG0394570"/>
</dbReference>
<dbReference type="Proteomes" id="UP001732700">
    <property type="component" value="Chromosome 2D"/>
</dbReference>
<proteinExistence type="predicted"/>
<reference evidence="1" key="1">
    <citation type="submission" date="2021-05" db="EMBL/GenBank/DDBJ databases">
        <authorList>
            <person name="Scholz U."/>
            <person name="Mascher M."/>
            <person name="Fiebig A."/>
        </authorList>
    </citation>
    <scope>NUCLEOTIDE SEQUENCE [LARGE SCALE GENOMIC DNA]</scope>
</reference>
<evidence type="ECO:0000313" key="1">
    <source>
        <dbReference type="EnsemblPlants" id="AVESA.00010b.r2.2DG0394570.2.CDS"/>
    </source>
</evidence>